<proteinExistence type="predicted"/>
<evidence type="ECO:0000256" key="4">
    <source>
        <dbReference type="ARBA" id="ARBA00023242"/>
    </source>
</evidence>
<name>A0A7J7IPC9_9RHOD</name>
<dbReference type="SUPFAM" id="SSF50969">
    <property type="entry name" value="YVTN repeat-like/Quinoprotein amine dehydrogenase"/>
    <property type="match status" value="1"/>
</dbReference>
<comment type="caution">
    <text evidence="6">The sequence shown here is derived from an EMBL/GenBank/DDBJ whole genome shotgun (WGS) entry which is preliminary data.</text>
</comment>
<dbReference type="GO" id="GO:0006400">
    <property type="term" value="P:tRNA modification"/>
    <property type="evidence" value="ECO:0007669"/>
    <property type="project" value="TreeGrafter"/>
</dbReference>
<keyword evidence="7" id="KW-1185">Reference proteome</keyword>
<sequence>MTFPAVEHAGDASAQNQETNRCEACRTYPKRFTAVQMSLNGRFVLVADKFGDVYAIDTETEKTSLAPEWRYLAQAPLYAAPDGAAEPVMGHLAIITTLAIDPDGVLIGSADIEGQVRISAFPEVYKIEQVYSGCGGDPTWSRVGDYITKMAWLDHAETPTLIGGGTGLWFLARRRTAVSTKEESFHDPAWDIQGGRLPPCNLFQERADRLVVGTTSAAPNELLNRKHSTKIDDRPPRTLSSPWLCLDIDARTALALWGNVRHEVLFTRIPFNDCVEEVALQRLNRRLRDACARSGDRVPTAFCSFPAHLFETGIDINGARTIPRAGSACLVLVATAPDDDAGARATNSPAGSATREASEQRNTFFFVLPFSDSADASEEVTLWPLARACEESLNESIYACIRMHMHPRALHEHAETGYSAVKHSSWSWSSVCIAGSTTDPSWTWTSSPDDLQQKC</sequence>
<evidence type="ECO:0000313" key="6">
    <source>
        <dbReference type="EMBL" id="KAF6004181.1"/>
    </source>
</evidence>
<dbReference type="InterPro" id="IPR011044">
    <property type="entry name" value="Quino_amine_DH_bsu"/>
</dbReference>
<reference evidence="6 7" key="1">
    <citation type="journal article" date="2020" name="J. Phycol.">
        <title>Comparative genome analysis reveals Cyanidiococcus gen. nov., a new extremophilic red algal genus sister to Cyanidioschyzon (Cyanidioschyzonaceae, Rhodophyta).</title>
        <authorList>
            <person name="Liu S.-L."/>
            <person name="Chiang Y.-R."/>
            <person name="Yoon H.S."/>
            <person name="Fu H.-Y."/>
        </authorList>
    </citation>
    <scope>NUCLEOTIDE SEQUENCE [LARGE SCALE GENOMIC DNA]</scope>
    <source>
        <strain evidence="6 7">THAL066</strain>
    </source>
</reference>
<organism evidence="6 7">
    <name type="scientific">Cyanidiococcus yangmingshanensis</name>
    <dbReference type="NCBI Taxonomy" id="2690220"/>
    <lineage>
        <taxon>Eukaryota</taxon>
        <taxon>Rhodophyta</taxon>
        <taxon>Bangiophyceae</taxon>
        <taxon>Cyanidiales</taxon>
        <taxon>Cyanidiaceae</taxon>
        <taxon>Cyanidiococcus</taxon>
    </lineage>
</organism>
<dbReference type="Proteomes" id="UP000530660">
    <property type="component" value="Unassembled WGS sequence"/>
</dbReference>
<dbReference type="OrthoDB" id="5762at2759"/>
<feature type="region of interest" description="Disordered" evidence="5">
    <location>
        <begin position="1"/>
        <end position="20"/>
    </location>
</feature>
<protein>
    <submittedName>
        <fullName evidence="6">Uncharacterized protein</fullName>
    </submittedName>
</protein>
<gene>
    <name evidence="6" type="ORF">F1559_003284</name>
</gene>
<dbReference type="EMBL" id="VWRR01000004">
    <property type="protein sequence ID" value="KAF6004181.1"/>
    <property type="molecule type" value="Genomic_DNA"/>
</dbReference>
<dbReference type="GO" id="GO:0005829">
    <property type="term" value="C:cytosol"/>
    <property type="evidence" value="ECO:0007669"/>
    <property type="project" value="TreeGrafter"/>
</dbReference>
<evidence type="ECO:0000313" key="7">
    <source>
        <dbReference type="Proteomes" id="UP000530660"/>
    </source>
</evidence>
<accession>A0A7J7IPC9</accession>
<dbReference type="PANTHER" id="PTHR16288">
    <property type="entry name" value="WD40 REPEAT PROTEIN 4"/>
    <property type="match status" value="1"/>
</dbReference>
<keyword evidence="2" id="KW-0853">WD repeat</keyword>
<keyword evidence="4" id="KW-0539">Nucleus</keyword>
<dbReference type="GO" id="GO:0005634">
    <property type="term" value="C:nucleus"/>
    <property type="evidence" value="ECO:0007669"/>
    <property type="project" value="UniProtKB-SubCell"/>
</dbReference>
<evidence type="ECO:0000256" key="2">
    <source>
        <dbReference type="ARBA" id="ARBA00022574"/>
    </source>
</evidence>
<dbReference type="AlphaFoldDB" id="A0A7J7IPC9"/>
<dbReference type="GO" id="GO:0036265">
    <property type="term" value="P:RNA (guanine-N7)-methylation"/>
    <property type="evidence" value="ECO:0007669"/>
    <property type="project" value="InterPro"/>
</dbReference>
<keyword evidence="3" id="KW-0677">Repeat</keyword>
<evidence type="ECO:0000256" key="1">
    <source>
        <dbReference type="ARBA" id="ARBA00004123"/>
    </source>
</evidence>
<dbReference type="PANTHER" id="PTHR16288:SF0">
    <property type="entry name" value="TRNA (GUANINE-N(7)-)-METHYLTRANSFERASE NON-CATALYTIC SUBUNIT WDR4"/>
    <property type="match status" value="1"/>
</dbReference>
<evidence type="ECO:0000256" key="3">
    <source>
        <dbReference type="ARBA" id="ARBA00022737"/>
    </source>
</evidence>
<dbReference type="GO" id="GO:0043527">
    <property type="term" value="C:tRNA methyltransferase complex"/>
    <property type="evidence" value="ECO:0007669"/>
    <property type="project" value="TreeGrafter"/>
</dbReference>
<evidence type="ECO:0000256" key="5">
    <source>
        <dbReference type="SAM" id="MobiDB-lite"/>
    </source>
</evidence>
<comment type="subcellular location">
    <subcellularLocation>
        <location evidence="1">Nucleus</location>
    </subcellularLocation>
</comment>
<dbReference type="InterPro" id="IPR028884">
    <property type="entry name" value="Trm82"/>
</dbReference>